<comment type="caution">
    <text evidence="3">The sequence shown here is derived from an EMBL/GenBank/DDBJ whole genome shotgun (WGS) entry which is preliminary data.</text>
</comment>
<evidence type="ECO:0000313" key="4">
    <source>
        <dbReference type="Proteomes" id="UP001209318"/>
    </source>
</evidence>
<name>A0AAE3IRC4_9BACI</name>
<feature type="transmembrane region" description="Helical" evidence="2">
    <location>
        <begin position="39"/>
        <end position="60"/>
    </location>
</feature>
<keyword evidence="2" id="KW-0812">Transmembrane</keyword>
<reference evidence="3" key="1">
    <citation type="submission" date="2022-10" db="EMBL/GenBank/DDBJ databases">
        <title>Description of Fervidibacillus gen. nov. in the family Fervidibacillaceae fam. nov. with two species, Fervidibacillus albus sp. nov., and Fervidibacillus halotolerans sp. nov., isolated from tidal flat sediments.</title>
        <authorList>
            <person name="Kwon K.K."/>
            <person name="Yang S.-H."/>
        </authorList>
    </citation>
    <scope>NUCLEOTIDE SEQUENCE</scope>
    <source>
        <strain evidence="3">JCM 19140</strain>
    </source>
</reference>
<protein>
    <submittedName>
        <fullName evidence="3">Uncharacterized protein</fullName>
    </submittedName>
</protein>
<dbReference type="RefSeq" id="WP_263072227.1">
    <property type="nucleotide sequence ID" value="NZ_JAOUSF010000002.1"/>
</dbReference>
<dbReference type="EMBL" id="JAOUSF010000002">
    <property type="protein sequence ID" value="MCU9613021.1"/>
    <property type="molecule type" value="Genomic_DNA"/>
</dbReference>
<evidence type="ECO:0000256" key="1">
    <source>
        <dbReference type="SAM" id="MobiDB-lite"/>
    </source>
</evidence>
<keyword evidence="2" id="KW-0472">Membrane</keyword>
<dbReference type="Proteomes" id="UP001209318">
    <property type="component" value="Unassembled WGS sequence"/>
</dbReference>
<dbReference type="AlphaFoldDB" id="A0AAE3IRC4"/>
<sequence length="261" mass="30529">MRRLKKAEVSHEKTPHTRSEQKERILKRKERLEKMRIHLVPRALTVLFIGGLLFIGYQFFRGHILTFESPAPVENSRENPPSTEQMEIQEVDPVTLYEDELLQLIENHPYERPEIYLTAEGMEKLVYPIDVLETMPELQGETKISPMYREPGMSIHANYLFGEQGAETTNGVITVYYVENMDRDNGEKYTSEFFKKYEAEELTINDKPAVYNPNQNELVIVTDTFIYTLSGTDVDKDMMVELASLFRFENETYWVGKLRDI</sequence>
<evidence type="ECO:0000256" key="2">
    <source>
        <dbReference type="SAM" id="Phobius"/>
    </source>
</evidence>
<feature type="region of interest" description="Disordered" evidence="1">
    <location>
        <begin position="1"/>
        <end position="23"/>
    </location>
</feature>
<keyword evidence="4" id="KW-1185">Reference proteome</keyword>
<gene>
    <name evidence="3" type="ORF">OEV98_05585</name>
</gene>
<evidence type="ECO:0000313" key="3">
    <source>
        <dbReference type="EMBL" id="MCU9613021.1"/>
    </source>
</evidence>
<proteinExistence type="predicted"/>
<keyword evidence="2" id="KW-1133">Transmembrane helix</keyword>
<organism evidence="3 4">
    <name type="scientific">Perspicuibacillus lycopersici</name>
    <dbReference type="NCBI Taxonomy" id="1325689"/>
    <lineage>
        <taxon>Bacteria</taxon>
        <taxon>Bacillati</taxon>
        <taxon>Bacillota</taxon>
        <taxon>Bacilli</taxon>
        <taxon>Bacillales</taxon>
        <taxon>Bacillaceae</taxon>
        <taxon>Perspicuibacillus</taxon>
    </lineage>
</organism>
<accession>A0AAE3IRC4</accession>